<feature type="compositionally biased region" description="Basic residues" evidence="1">
    <location>
        <begin position="169"/>
        <end position="178"/>
    </location>
</feature>
<name>A0ABM0RKT7_GALVR</name>
<dbReference type="InterPro" id="IPR027884">
    <property type="entry name" value="DUF4614"/>
</dbReference>
<accession>A0ABM0RKT7</accession>
<keyword evidence="3" id="KW-1185">Reference proteome</keyword>
<gene>
    <name evidence="4" type="primary">LOC103598940</name>
</gene>
<dbReference type="PANTHER" id="PTHR22409:SF2">
    <property type="entry name" value="CHROMOSOME 19 OPEN READING FRAME 44"/>
    <property type="match status" value="1"/>
</dbReference>
<dbReference type="RefSeq" id="XP_008581228.1">
    <property type="nucleotide sequence ID" value="XM_008583006.1"/>
</dbReference>
<feature type="region of interest" description="Disordered" evidence="1">
    <location>
        <begin position="268"/>
        <end position="300"/>
    </location>
</feature>
<evidence type="ECO:0000313" key="3">
    <source>
        <dbReference type="Proteomes" id="UP000694923"/>
    </source>
</evidence>
<dbReference type="Pfam" id="PF15391">
    <property type="entry name" value="DUF4614"/>
    <property type="match status" value="1"/>
</dbReference>
<feature type="compositionally biased region" description="Polar residues" evidence="1">
    <location>
        <begin position="271"/>
        <end position="290"/>
    </location>
</feature>
<feature type="compositionally biased region" description="Polar residues" evidence="1">
    <location>
        <begin position="416"/>
        <end position="425"/>
    </location>
</feature>
<feature type="domain" description="DUF4614" evidence="2">
    <location>
        <begin position="475"/>
        <end position="641"/>
    </location>
</feature>
<proteinExistence type="predicted"/>
<evidence type="ECO:0000259" key="2">
    <source>
        <dbReference type="Pfam" id="PF15391"/>
    </source>
</evidence>
<dbReference type="GeneID" id="103598940"/>
<protein>
    <submittedName>
        <fullName evidence="4">Uncharacterized protein C19orf44 homolog isoform X1</fullName>
    </submittedName>
</protein>
<feature type="compositionally biased region" description="Polar residues" evidence="1">
    <location>
        <begin position="142"/>
        <end position="153"/>
    </location>
</feature>
<sequence length="703" mass="75866">MASTRKASCPISGIFGDFSDVSLEDSKMEEPRNLKISRNLTKIAPSQSRFLKRNQTLGEKHFLPKEKAVLESGLRISSGRPPTTTSKIRANPALMKLAQIETRIMNRKVHLNLSDTESDPKTTDDSPWKRADEILPRRTVEHSTQNTDQTSQEQAHDIPVAESSAQSRKGSRFLKKKKPPVENRSPEAHVGKERTFQTPKPKEPARKFDSPDSDEEEMKELLGSLMESSREKEIYMNQGFTSTEVSEKERIQLFSDLIPTQPRVLSLPSMELSSPKPSWTSHLPTSQSADGTLRSAHSRTGSLEIHVSGDTASCTSSLSMAGTFSQSAPSKIGRIKLMSSPRNEAGPQDESVSEATDDSPNDFRVNILSLEDLAPAVSEKSDLEQKKESAQRKKPSSKSCLAKAPARQKMPRHAQARSSVSQSEVASADRDEDLPTESEVSEHLSANVTSTAWQDSAASAKSSSRALTVSTVSPAYSEDFEHSPSPTASEPTAHSEGSLGRTWDTLSSSLETGLSPHPSESGRKWGRDVTRVTVKETAVQTLDPAFTCQWTTAAGVAAIGPALGGTYVDPAPIASHIISADAIEALTAYSPAMLALNDLLKQQLSLTQQFLEASRHLHISLLQSLDSDSFHYHTLEEAKEVGHHGAASSQGAGRSGWPGHPRCQPAGGALGGLGLWALDMVGLLPSVLIEGASFSPGAMTAAA</sequence>
<dbReference type="Proteomes" id="UP000694923">
    <property type="component" value="Unplaced"/>
</dbReference>
<feature type="region of interest" description="Disordered" evidence="1">
    <location>
        <begin position="111"/>
        <end position="216"/>
    </location>
</feature>
<dbReference type="InterPro" id="IPR040120">
    <property type="entry name" value="C19orf44-like"/>
</dbReference>
<evidence type="ECO:0000313" key="4">
    <source>
        <dbReference type="RefSeq" id="XP_008581228.1"/>
    </source>
</evidence>
<feature type="compositionally biased region" description="Basic and acidic residues" evidence="1">
    <location>
        <begin position="179"/>
        <end position="210"/>
    </location>
</feature>
<feature type="region of interest" description="Disordered" evidence="1">
    <location>
        <begin position="641"/>
        <end position="660"/>
    </location>
</feature>
<organism evidence="3 4">
    <name type="scientific">Galeopterus variegatus</name>
    <name type="common">Malayan flying lemur</name>
    <name type="synonym">Cynocephalus variegatus</name>
    <dbReference type="NCBI Taxonomy" id="482537"/>
    <lineage>
        <taxon>Eukaryota</taxon>
        <taxon>Metazoa</taxon>
        <taxon>Chordata</taxon>
        <taxon>Craniata</taxon>
        <taxon>Vertebrata</taxon>
        <taxon>Euteleostomi</taxon>
        <taxon>Mammalia</taxon>
        <taxon>Eutheria</taxon>
        <taxon>Euarchontoglires</taxon>
        <taxon>Dermoptera</taxon>
        <taxon>Cynocephalidae</taxon>
        <taxon>Galeopterus</taxon>
    </lineage>
</organism>
<dbReference type="PANTHER" id="PTHR22409">
    <property type="entry name" value="CHROMOSOME 19 OPEN READING FRAME 44"/>
    <property type="match status" value="1"/>
</dbReference>
<feature type="compositionally biased region" description="Basic and acidic residues" evidence="1">
    <location>
        <begin position="118"/>
        <end position="141"/>
    </location>
</feature>
<feature type="region of interest" description="Disordered" evidence="1">
    <location>
        <begin position="338"/>
        <end position="454"/>
    </location>
</feature>
<feature type="compositionally biased region" description="Basic and acidic residues" evidence="1">
    <location>
        <begin position="379"/>
        <end position="391"/>
    </location>
</feature>
<reference evidence="4" key="1">
    <citation type="submission" date="2025-08" db="UniProtKB">
        <authorList>
            <consortium name="RefSeq"/>
        </authorList>
    </citation>
    <scope>IDENTIFICATION</scope>
</reference>
<evidence type="ECO:0000256" key="1">
    <source>
        <dbReference type="SAM" id="MobiDB-lite"/>
    </source>
</evidence>
<feature type="region of interest" description="Disordered" evidence="1">
    <location>
        <begin position="476"/>
        <end position="528"/>
    </location>
</feature>
<feature type="compositionally biased region" description="Polar residues" evidence="1">
    <location>
        <begin position="444"/>
        <end position="454"/>
    </location>
</feature>
<feature type="compositionally biased region" description="Acidic residues" evidence="1">
    <location>
        <begin position="351"/>
        <end position="360"/>
    </location>
</feature>